<evidence type="ECO:0000313" key="3">
    <source>
        <dbReference type="WBParaSite" id="GPLIN_000332900"/>
    </source>
</evidence>
<evidence type="ECO:0000313" key="2">
    <source>
        <dbReference type="Proteomes" id="UP000050741"/>
    </source>
</evidence>
<protein>
    <submittedName>
        <fullName evidence="3">Uncharacterized protein</fullName>
    </submittedName>
</protein>
<accession>A0A183BRU3</accession>
<dbReference type="AlphaFoldDB" id="A0A183BRU3"/>
<dbReference type="Proteomes" id="UP000050741">
    <property type="component" value="Unassembled WGS sequence"/>
</dbReference>
<name>A0A183BRU3_GLOPA</name>
<reference evidence="2" key="1">
    <citation type="submission" date="2014-05" db="EMBL/GenBank/DDBJ databases">
        <title>The genome and life-stage specific transcriptomes of Globodera pallida elucidate key aspects of plant parasitism by a cyst nematode.</title>
        <authorList>
            <person name="Cotton J.A."/>
            <person name="Lilley C.J."/>
            <person name="Jones L.M."/>
            <person name="Kikuchi T."/>
            <person name="Reid A.J."/>
            <person name="Thorpe P."/>
            <person name="Tsai I.J."/>
            <person name="Beasley H."/>
            <person name="Blok V."/>
            <person name="Cock P.J.A."/>
            <person name="Van den Akker S.E."/>
            <person name="Holroyd N."/>
            <person name="Hunt M."/>
            <person name="Mantelin S."/>
            <person name="Naghra H."/>
            <person name="Pain A."/>
            <person name="Palomares-Rius J.E."/>
            <person name="Zarowiecki M."/>
            <person name="Berriman M."/>
            <person name="Jones J.T."/>
            <person name="Urwin P.E."/>
        </authorList>
    </citation>
    <scope>NUCLEOTIDE SEQUENCE [LARGE SCALE GENOMIC DNA]</scope>
    <source>
        <strain evidence="2">Lindley</strain>
    </source>
</reference>
<feature type="coiled-coil region" evidence="1">
    <location>
        <begin position="67"/>
        <end position="141"/>
    </location>
</feature>
<dbReference type="SUPFAM" id="SSF109775">
    <property type="entry name" value="Mannose-6-phosphate receptor binding protein 1 (Tip47), C-terminal domain"/>
    <property type="match status" value="1"/>
</dbReference>
<evidence type="ECO:0000256" key="1">
    <source>
        <dbReference type="SAM" id="Coils"/>
    </source>
</evidence>
<keyword evidence="2" id="KW-1185">Reference proteome</keyword>
<proteinExistence type="predicted"/>
<keyword evidence="1" id="KW-0175">Coiled coil</keyword>
<reference evidence="3" key="2">
    <citation type="submission" date="2016-06" db="UniProtKB">
        <authorList>
            <consortium name="WormBaseParasite"/>
        </authorList>
    </citation>
    <scope>IDENTIFICATION</scope>
</reference>
<dbReference type="WBParaSite" id="GPLIN_000332900">
    <property type="protein sequence ID" value="GPLIN_000332900"/>
    <property type="gene ID" value="GPLIN_000332900"/>
</dbReference>
<sequence>MSTLLHPALSASNRLAAMNSFGTFLNRWQRTSLSRLDGTVLTQFRMIRRGGGDRHYAVDDYDDGAYRGAKEEAEERIRREKEETEERIRIAKEEAEQQAWRAKEEAEERTKRAKEEAEERAWRAKEEAEQLRREIQAEYRSFVWQSSLFPDNIKEAAANVDEQLKTLMSNFNKHLYLNKRLSAYELEPVNGIFQKVHSRHRLGHSGGTVFQTLESGEAPSNL</sequence>
<organism evidence="2 3">
    <name type="scientific">Globodera pallida</name>
    <name type="common">Potato cyst nematode worm</name>
    <name type="synonym">Heterodera pallida</name>
    <dbReference type="NCBI Taxonomy" id="36090"/>
    <lineage>
        <taxon>Eukaryota</taxon>
        <taxon>Metazoa</taxon>
        <taxon>Ecdysozoa</taxon>
        <taxon>Nematoda</taxon>
        <taxon>Chromadorea</taxon>
        <taxon>Rhabditida</taxon>
        <taxon>Tylenchina</taxon>
        <taxon>Tylenchomorpha</taxon>
        <taxon>Tylenchoidea</taxon>
        <taxon>Heteroderidae</taxon>
        <taxon>Heteroderinae</taxon>
        <taxon>Globodera</taxon>
    </lineage>
</organism>